<feature type="transmembrane region" description="Helical" evidence="1">
    <location>
        <begin position="6"/>
        <end position="28"/>
    </location>
</feature>
<keyword evidence="1" id="KW-0812">Transmembrane</keyword>
<evidence type="ECO:0000313" key="3">
    <source>
        <dbReference type="Proteomes" id="UP000316213"/>
    </source>
</evidence>
<dbReference type="EMBL" id="SJPM01000001">
    <property type="protein sequence ID" value="TWU03448.1"/>
    <property type="molecule type" value="Genomic_DNA"/>
</dbReference>
<keyword evidence="3" id="KW-1185">Reference proteome</keyword>
<evidence type="ECO:0000256" key="1">
    <source>
        <dbReference type="SAM" id="Phobius"/>
    </source>
</evidence>
<gene>
    <name evidence="2" type="ORF">Pla100_03750</name>
</gene>
<sequence>MSRDYFLTQVRVCVAMALIFLLIGYWIYASHLRTKNVSVPELLRKSESIVMERENWTSFEIDPEVDVLADGYEVYAHRVPRRPGSHRILSYDLEGELTNYSRGR</sequence>
<comment type="caution">
    <text evidence="2">The sequence shown here is derived from an EMBL/GenBank/DDBJ whole genome shotgun (WGS) entry which is preliminary data.</text>
</comment>
<organism evidence="2 3">
    <name type="scientific">Neorhodopirellula pilleata</name>
    <dbReference type="NCBI Taxonomy" id="2714738"/>
    <lineage>
        <taxon>Bacteria</taxon>
        <taxon>Pseudomonadati</taxon>
        <taxon>Planctomycetota</taxon>
        <taxon>Planctomycetia</taxon>
        <taxon>Pirellulales</taxon>
        <taxon>Pirellulaceae</taxon>
        <taxon>Neorhodopirellula</taxon>
    </lineage>
</organism>
<protein>
    <submittedName>
        <fullName evidence="2">Uncharacterized protein</fullName>
    </submittedName>
</protein>
<dbReference type="AlphaFoldDB" id="A0A5C6AV20"/>
<accession>A0A5C6AV20</accession>
<keyword evidence="1" id="KW-0472">Membrane</keyword>
<reference evidence="2 3" key="1">
    <citation type="submission" date="2019-02" db="EMBL/GenBank/DDBJ databases">
        <title>Deep-cultivation of Planctomycetes and their phenomic and genomic characterization uncovers novel biology.</title>
        <authorList>
            <person name="Wiegand S."/>
            <person name="Jogler M."/>
            <person name="Boedeker C."/>
            <person name="Pinto D."/>
            <person name="Vollmers J."/>
            <person name="Rivas-Marin E."/>
            <person name="Kohn T."/>
            <person name="Peeters S.H."/>
            <person name="Heuer A."/>
            <person name="Rast P."/>
            <person name="Oberbeckmann S."/>
            <person name="Bunk B."/>
            <person name="Jeske O."/>
            <person name="Meyerdierks A."/>
            <person name="Storesund J.E."/>
            <person name="Kallscheuer N."/>
            <person name="Luecker S."/>
            <person name="Lage O.M."/>
            <person name="Pohl T."/>
            <person name="Merkel B.J."/>
            <person name="Hornburger P."/>
            <person name="Mueller R.-W."/>
            <person name="Bruemmer F."/>
            <person name="Labrenz M."/>
            <person name="Spormann A.M."/>
            <person name="Op Den Camp H."/>
            <person name="Overmann J."/>
            <person name="Amann R."/>
            <person name="Jetten M.S.M."/>
            <person name="Mascher T."/>
            <person name="Medema M.H."/>
            <person name="Devos D.P."/>
            <person name="Kaster A.-K."/>
            <person name="Ovreas L."/>
            <person name="Rohde M."/>
            <person name="Galperin M.Y."/>
            <person name="Jogler C."/>
        </authorList>
    </citation>
    <scope>NUCLEOTIDE SEQUENCE [LARGE SCALE GENOMIC DNA]</scope>
    <source>
        <strain evidence="2 3">Pla100</strain>
    </source>
</reference>
<name>A0A5C6AV20_9BACT</name>
<evidence type="ECO:0000313" key="2">
    <source>
        <dbReference type="EMBL" id="TWU03448.1"/>
    </source>
</evidence>
<proteinExistence type="predicted"/>
<dbReference type="Proteomes" id="UP000316213">
    <property type="component" value="Unassembled WGS sequence"/>
</dbReference>
<keyword evidence="1" id="KW-1133">Transmembrane helix</keyword>